<dbReference type="Proteomes" id="UP000198771">
    <property type="component" value="Unassembled WGS sequence"/>
</dbReference>
<dbReference type="GO" id="GO:0005975">
    <property type="term" value="P:carbohydrate metabolic process"/>
    <property type="evidence" value="ECO:0007669"/>
    <property type="project" value="InterPro"/>
</dbReference>
<dbReference type="PANTHER" id="PTHR34216">
    <property type="match status" value="1"/>
</dbReference>
<feature type="domain" description="NodB homology" evidence="3">
    <location>
        <begin position="45"/>
        <end position="185"/>
    </location>
</feature>
<sequence length="241" mass="27352">MYHDVVHGGGKYANDPEVLRAHLEYVRRNHPVVLPGDPLTSGELSACLTFDDAHVGFFHFVYPMLREMGLRAMVAVSTNFILEDTAVPMEQRLGTSSRNGREGAHFQDTACFCTWKELREMQAGGVVEVACHSAGHVDLTRSGIDLEREIHGAGRKIAEHLETFPQTFVFPLGRVNPSVARVTKRFYPYCMRIGGALNRGWRNPGGLIYRLQGDGLQDERGPLRDLWKPRLRYYWNTLRLR</sequence>
<dbReference type="InterPro" id="IPR002509">
    <property type="entry name" value="NODB_dom"/>
</dbReference>
<organism evidence="4 5">
    <name type="scientific">Desulfonatronum thiosulfatophilum</name>
    <dbReference type="NCBI Taxonomy" id="617002"/>
    <lineage>
        <taxon>Bacteria</taxon>
        <taxon>Pseudomonadati</taxon>
        <taxon>Thermodesulfobacteriota</taxon>
        <taxon>Desulfovibrionia</taxon>
        <taxon>Desulfovibrionales</taxon>
        <taxon>Desulfonatronaceae</taxon>
        <taxon>Desulfonatronum</taxon>
    </lineage>
</organism>
<evidence type="ECO:0000256" key="2">
    <source>
        <dbReference type="ARBA" id="ARBA00022729"/>
    </source>
</evidence>
<evidence type="ECO:0000259" key="3">
    <source>
        <dbReference type="Pfam" id="PF01522"/>
    </source>
</evidence>
<dbReference type="AlphaFoldDB" id="A0A1G6ATQ5"/>
<dbReference type="InterPro" id="IPR051398">
    <property type="entry name" value="Polysacch_Deacetylase"/>
</dbReference>
<dbReference type="InterPro" id="IPR011330">
    <property type="entry name" value="Glyco_hydro/deAcase_b/a-brl"/>
</dbReference>
<evidence type="ECO:0000313" key="4">
    <source>
        <dbReference type="EMBL" id="SDB11777.1"/>
    </source>
</evidence>
<dbReference type="STRING" id="617002.SAMN05660653_00556"/>
<protein>
    <submittedName>
        <fullName evidence="4">Polysaccharide deacetylase</fullName>
    </submittedName>
</protein>
<keyword evidence="5" id="KW-1185">Reference proteome</keyword>
<reference evidence="4 5" key="1">
    <citation type="submission" date="2016-10" db="EMBL/GenBank/DDBJ databases">
        <authorList>
            <person name="de Groot N.N."/>
        </authorList>
    </citation>
    <scope>NUCLEOTIDE SEQUENCE [LARGE SCALE GENOMIC DNA]</scope>
    <source>
        <strain evidence="4 5">ASO4-2</strain>
    </source>
</reference>
<proteinExistence type="predicted"/>
<dbReference type="EMBL" id="FMXO01000003">
    <property type="protein sequence ID" value="SDB11777.1"/>
    <property type="molecule type" value="Genomic_DNA"/>
</dbReference>
<dbReference type="GO" id="GO:0005576">
    <property type="term" value="C:extracellular region"/>
    <property type="evidence" value="ECO:0007669"/>
    <property type="project" value="UniProtKB-SubCell"/>
</dbReference>
<keyword evidence="2" id="KW-0732">Signal</keyword>
<evidence type="ECO:0000256" key="1">
    <source>
        <dbReference type="ARBA" id="ARBA00004613"/>
    </source>
</evidence>
<comment type="subcellular location">
    <subcellularLocation>
        <location evidence="1">Secreted</location>
    </subcellularLocation>
</comment>
<dbReference type="GO" id="GO:0016810">
    <property type="term" value="F:hydrolase activity, acting on carbon-nitrogen (but not peptide) bonds"/>
    <property type="evidence" value="ECO:0007669"/>
    <property type="project" value="InterPro"/>
</dbReference>
<dbReference type="CDD" id="cd10918">
    <property type="entry name" value="CE4_NodB_like_5s_6s"/>
    <property type="match status" value="1"/>
</dbReference>
<gene>
    <name evidence="4" type="ORF">SAMN05660653_00556</name>
</gene>
<dbReference type="SUPFAM" id="SSF88713">
    <property type="entry name" value="Glycoside hydrolase/deacetylase"/>
    <property type="match status" value="1"/>
</dbReference>
<dbReference type="PANTHER" id="PTHR34216:SF3">
    <property type="entry name" value="POLY-BETA-1,6-N-ACETYL-D-GLUCOSAMINE N-DEACETYLASE"/>
    <property type="match status" value="1"/>
</dbReference>
<dbReference type="Gene3D" id="3.20.20.370">
    <property type="entry name" value="Glycoside hydrolase/deacetylase"/>
    <property type="match status" value="1"/>
</dbReference>
<name>A0A1G6ATQ5_9BACT</name>
<dbReference type="Pfam" id="PF01522">
    <property type="entry name" value="Polysacc_deac_1"/>
    <property type="match status" value="1"/>
</dbReference>
<evidence type="ECO:0000313" key="5">
    <source>
        <dbReference type="Proteomes" id="UP000198771"/>
    </source>
</evidence>
<accession>A0A1G6ATQ5</accession>